<name>A0A0E9UVX9_ANGAN</name>
<evidence type="ECO:0000313" key="1">
    <source>
        <dbReference type="EMBL" id="JAH69330.1"/>
    </source>
</evidence>
<proteinExistence type="predicted"/>
<accession>A0A0E9UVX9</accession>
<dbReference type="EMBL" id="GBXM01039247">
    <property type="protein sequence ID" value="JAH69330.1"/>
    <property type="molecule type" value="Transcribed_RNA"/>
</dbReference>
<dbReference type="AlphaFoldDB" id="A0A0E9UVX9"/>
<sequence length="27" mass="3508">MTDWVFLCKLLYSLQLYFYFFNPQQWL</sequence>
<reference evidence="1" key="2">
    <citation type="journal article" date="2015" name="Fish Shellfish Immunol.">
        <title>Early steps in the European eel (Anguilla anguilla)-Vibrio vulnificus interaction in the gills: Role of the RtxA13 toxin.</title>
        <authorList>
            <person name="Callol A."/>
            <person name="Pajuelo D."/>
            <person name="Ebbesson L."/>
            <person name="Teles M."/>
            <person name="MacKenzie S."/>
            <person name="Amaro C."/>
        </authorList>
    </citation>
    <scope>NUCLEOTIDE SEQUENCE</scope>
</reference>
<reference evidence="1" key="1">
    <citation type="submission" date="2014-11" db="EMBL/GenBank/DDBJ databases">
        <authorList>
            <person name="Amaro Gonzalez C."/>
        </authorList>
    </citation>
    <scope>NUCLEOTIDE SEQUENCE</scope>
</reference>
<protein>
    <submittedName>
        <fullName evidence="1">Uncharacterized protein</fullName>
    </submittedName>
</protein>
<organism evidence="1">
    <name type="scientific">Anguilla anguilla</name>
    <name type="common">European freshwater eel</name>
    <name type="synonym">Muraena anguilla</name>
    <dbReference type="NCBI Taxonomy" id="7936"/>
    <lineage>
        <taxon>Eukaryota</taxon>
        <taxon>Metazoa</taxon>
        <taxon>Chordata</taxon>
        <taxon>Craniata</taxon>
        <taxon>Vertebrata</taxon>
        <taxon>Euteleostomi</taxon>
        <taxon>Actinopterygii</taxon>
        <taxon>Neopterygii</taxon>
        <taxon>Teleostei</taxon>
        <taxon>Anguilliformes</taxon>
        <taxon>Anguillidae</taxon>
        <taxon>Anguilla</taxon>
    </lineage>
</organism>